<sequence>MSCLLPQFKCQPDTLAINFRASPPSKVRGPIHFQARCVLSTISAPTSTATVLDAEKLKISSIEAHSNSVSAKSPWTHIEAISPPTEANLEATLAREALITSDEATTTAAVAEAIALAKAAVKVAKDAENLMVNNYLYSDAESGPIIPPEVNSNRSSWGQLIETEEVSGVGVSVGAQAGLVEDCSFQHETEDSTELDLEPMDEELKFLEEQFSNTVAVRSTRITERKTRRAKAATKIVSNVVSVQPRAKKKKRASGAIKHADPLRHIRMTTRKSKLLTADEERKLSAGIQDLLKLQMLHDEIAYRCGGDPTFSQWAAAAGIEQRTLRSRINYGSTCKAKMVKCNIRLVVSIAKNYMGAGLDFQDLIQDGCRGLIKATEKFDGSKGFKFSTYAHWWIKQAVQKGLNQKSKYNTAPAHLREASKKLKVAKEQFINNHRRQPTTEELISAAGVSMKKFDAVQRIPRIISLDQKINGFAKPSETFSDPNQESQTQMAMREFLKRDIDTILDSLSPRESQVIRWRFGLADGRNKGLQEIGELMSVSRERIRQIELKAFRKLRSNKDMKHLEHYQIQFAEFGNNF</sequence>
<dbReference type="InterPro" id="IPR036388">
    <property type="entry name" value="WH-like_DNA-bd_sf"/>
</dbReference>
<comment type="similarity">
    <text evidence="1">Belongs to the sigma-70 factor family.</text>
</comment>
<keyword evidence="5" id="KW-0804">Transcription</keyword>
<dbReference type="GO" id="GO:0016987">
    <property type="term" value="F:sigma factor activity"/>
    <property type="evidence" value="ECO:0007669"/>
    <property type="project" value="UniProtKB-KW"/>
</dbReference>
<evidence type="ECO:0000256" key="5">
    <source>
        <dbReference type="ARBA" id="ARBA00023163"/>
    </source>
</evidence>
<evidence type="ECO:0000256" key="2">
    <source>
        <dbReference type="ARBA" id="ARBA00023015"/>
    </source>
</evidence>
<dbReference type="AlphaFoldDB" id="A0A0G2SWS7"/>
<dbReference type="InterPro" id="IPR013324">
    <property type="entry name" value="RNA_pol_sigma_r3/r4-like"/>
</dbReference>
<dbReference type="PRINTS" id="PR00046">
    <property type="entry name" value="SIGMA70FCT"/>
</dbReference>
<evidence type="ECO:0000256" key="4">
    <source>
        <dbReference type="ARBA" id="ARBA00023125"/>
    </source>
</evidence>
<dbReference type="PANTHER" id="PTHR30603:SF57">
    <property type="entry name" value="RNA POLYMERASE SIGMA FACTOR SIGB"/>
    <property type="match status" value="1"/>
</dbReference>
<proteinExistence type="evidence at transcript level"/>
<gene>
    <name evidence="8" type="primary">sig2</name>
</gene>
<keyword evidence="4" id="KW-0238">DNA-binding</keyword>
<dbReference type="Pfam" id="PF04542">
    <property type="entry name" value="Sigma70_r2"/>
    <property type="match status" value="1"/>
</dbReference>
<dbReference type="InterPro" id="IPR000943">
    <property type="entry name" value="RNA_pol_sigma70"/>
</dbReference>
<organism evidence="8">
    <name type="scientific">Geranium phaeum</name>
    <dbReference type="NCBI Taxonomy" id="379952"/>
    <lineage>
        <taxon>Eukaryota</taxon>
        <taxon>Viridiplantae</taxon>
        <taxon>Streptophyta</taxon>
        <taxon>Embryophyta</taxon>
        <taxon>Tracheophyta</taxon>
        <taxon>Spermatophyta</taxon>
        <taxon>Magnoliopsida</taxon>
        <taxon>eudicotyledons</taxon>
        <taxon>Gunneridae</taxon>
        <taxon>Pentapetalae</taxon>
        <taxon>rosids</taxon>
        <taxon>malvids</taxon>
        <taxon>Geraniales</taxon>
        <taxon>Geraniaceae</taxon>
        <taxon>Geranium</taxon>
    </lineage>
</organism>
<dbReference type="CDD" id="cd06171">
    <property type="entry name" value="Sigma70_r4"/>
    <property type="match status" value="1"/>
</dbReference>
<dbReference type="PANTHER" id="PTHR30603">
    <property type="entry name" value="RNA POLYMERASE SIGMA FACTOR RPO"/>
    <property type="match status" value="1"/>
</dbReference>
<dbReference type="SUPFAM" id="SSF88659">
    <property type="entry name" value="Sigma3 and sigma4 domains of RNA polymerase sigma factors"/>
    <property type="match status" value="2"/>
</dbReference>
<dbReference type="GO" id="GO:0003677">
    <property type="term" value="F:DNA binding"/>
    <property type="evidence" value="ECO:0007669"/>
    <property type="project" value="UniProtKB-KW"/>
</dbReference>
<feature type="domain" description="RNA polymerase sigma-70 region 2" evidence="6">
    <location>
        <begin position="339"/>
        <end position="407"/>
    </location>
</feature>
<dbReference type="SUPFAM" id="SSF88946">
    <property type="entry name" value="Sigma2 domain of RNA polymerase sigma factors"/>
    <property type="match status" value="1"/>
</dbReference>
<keyword evidence="2" id="KW-0805">Transcription regulation</keyword>
<evidence type="ECO:0000259" key="6">
    <source>
        <dbReference type="Pfam" id="PF04542"/>
    </source>
</evidence>
<evidence type="ECO:0000256" key="3">
    <source>
        <dbReference type="ARBA" id="ARBA00023082"/>
    </source>
</evidence>
<reference evidence="8" key="1">
    <citation type="journal article" date="2015" name="Plant Cell">
        <title>Coordinated rates of evolution between interacting plastid and nuclear genes in Geraniaceae.</title>
        <authorList>
            <person name="Zhang J."/>
            <person name="Ruhlman T.A."/>
            <person name="Sabir J."/>
            <person name="Blazier J.C."/>
            <person name="Jansen R.K."/>
        </authorList>
    </citation>
    <scope>NUCLEOTIDE SEQUENCE</scope>
</reference>
<dbReference type="Gene3D" id="1.10.601.10">
    <property type="entry name" value="RNA Polymerase Primary Sigma Factor"/>
    <property type="match status" value="1"/>
</dbReference>
<dbReference type="Gene3D" id="1.10.10.10">
    <property type="entry name" value="Winged helix-like DNA-binding domain superfamily/Winged helix DNA-binding domain"/>
    <property type="match status" value="2"/>
</dbReference>
<dbReference type="Pfam" id="PF04545">
    <property type="entry name" value="Sigma70_r4"/>
    <property type="match status" value="1"/>
</dbReference>
<dbReference type="InterPro" id="IPR050239">
    <property type="entry name" value="Sigma-70_RNA_pol_init_factors"/>
</dbReference>
<dbReference type="NCBIfam" id="TIGR02937">
    <property type="entry name" value="sigma70-ECF"/>
    <property type="match status" value="1"/>
</dbReference>
<evidence type="ECO:0000256" key="1">
    <source>
        <dbReference type="ARBA" id="ARBA00007788"/>
    </source>
</evidence>
<dbReference type="InterPro" id="IPR014284">
    <property type="entry name" value="RNA_pol_sigma-70_dom"/>
</dbReference>
<dbReference type="InterPro" id="IPR007627">
    <property type="entry name" value="RNA_pol_sigma70_r2"/>
</dbReference>
<dbReference type="EMBL" id="KJ916890">
    <property type="protein sequence ID" value="AKC88659.1"/>
    <property type="molecule type" value="mRNA"/>
</dbReference>
<feature type="domain" description="RNA polymerase sigma-70 region 4" evidence="7">
    <location>
        <begin position="505"/>
        <end position="556"/>
    </location>
</feature>
<keyword evidence="3" id="KW-0731">Sigma factor</keyword>
<dbReference type="InterPro" id="IPR013325">
    <property type="entry name" value="RNA_pol_sigma_r2"/>
</dbReference>
<protein>
    <submittedName>
        <fullName evidence="8">Sigma factor</fullName>
    </submittedName>
</protein>
<evidence type="ECO:0000259" key="7">
    <source>
        <dbReference type="Pfam" id="PF04545"/>
    </source>
</evidence>
<dbReference type="GO" id="GO:0006352">
    <property type="term" value="P:DNA-templated transcription initiation"/>
    <property type="evidence" value="ECO:0007669"/>
    <property type="project" value="InterPro"/>
</dbReference>
<evidence type="ECO:0000313" key="8">
    <source>
        <dbReference type="EMBL" id="AKC88659.1"/>
    </source>
</evidence>
<name>A0A0G2SWS7_9ROSI</name>
<accession>A0A0G2SWS7</accession>
<dbReference type="InterPro" id="IPR007630">
    <property type="entry name" value="RNA_pol_sigma70_r4"/>
</dbReference>